<dbReference type="STRING" id="416944.SAMN05421548_1515"/>
<gene>
    <name evidence="1" type="ORF">SAMN05421548_1515</name>
</gene>
<organism evidence="1 2">
    <name type="scientific">Paraburkholderia lycopersici</name>
    <dbReference type="NCBI Taxonomy" id="416944"/>
    <lineage>
        <taxon>Bacteria</taxon>
        <taxon>Pseudomonadati</taxon>
        <taxon>Pseudomonadota</taxon>
        <taxon>Betaproteobacteria</taxon>
        <taxon>Burkholderiales</taxon>
        <taxon>Burkholderiaceae</taxon>
        <taxon>Paraburkholderia</taxon>
    </lineage>
</organism>
<reference evidence="2" key="1">
    <citation type="submission" date="2016-09" db="EMBL/GenBank/DDBJ databases">
        <authorList>
            <person name="Varghese N."/>
            <person name="Submissions S."/>
        </authorList>
    </citation>
    <scope>NUCLEOTIDE SEQUENCE [LARGE SCALE GENOMIC DNA]</scope>
    <source>
        <strain evidence="2">TNe-862</strain>
    </source>
</reference>
<dbReference type="AlphaFoldDB" id="A0A1G7D3B7"/>
<name>A0A1G7D3B7_9BURK</name>
<protein>
    <submittedName>
        <fullName evidence="1">Uncharacterized protein</fullName>
    </submittedName>
</protein>
<evidence type="ECO:0000313" key="2">
    <source>
        <dbReference type="Proteomes" id="UP000198908"/>
    </source>
</evidence>
<evidence type="ECO:0000313" key="1">
    <source>
        <dbReference type="EMBL" id="SDE45456.1"/>
    </source>
</evidence>
<proteinExistence type="predicted"/>
<sequence>MFFTTEIFASDLDKMHQLFQFQFAEVDGESNGRARLVPLDAIAATSPYIPYEKSPIVLPYINAPISIGNPRSLFGPVQPYSTRYGMP</sequence>
<accession>A0A1G7D3B7</accession>
<keyword evidence="2" id="KW-1185">Reference proteome</keyword>
<dbReference type="EMBL" id="FMYQ01000051">
    <property type="protein sequence ID" value="SDE45456.1"/>
    <property type="molecule type" value="Genomic_DNA"/>
</dbReference>
<dbReference type="Proteomes" id="UP000198908">
    <property type="component" value="Unassembled WGS sequence"/>
</dbReference>